<name>A0A9P9HWC1_FUSSL</name>
<dbReference type="Proteomes" id="UP000736672">
    <property type="component" value="Unassembled WGS sequence"/>
</dbReference>
<dbReference type="AlphaFoldDB" id="A0A9P9HWC1"/>
<protein>
    <submittedName>
        <fullName evidence="1">Uncharacterized protein</fullName>
    </submittedName>
</protein>
<gene>
    <name evidence="1" type="ORF">B0J15DRAFT_270361</name>
</gene>
<accession>A0A9P9HWC1</accession>
<proteinExistence type="predicted"/>
<keyword evidence="2" id="KW-1185">Reference proteome</keyword>
<dbReference type="EMBL" id="JAGTJS010000007">
    <property type="protein sequence ID" value="KAH7264456.1"/>
    <property type="molecule type" value="Genomic_DNA"/>
</dbReference>
<reference evidence="1" key="1">
    <citation type="journal article" date="2021" name="Nat. Commun.">
        <title>Genetic determinants of endophytism in the Arabidopsis root mycobiome.</title>
        <authorList>
            <person name="Mesny F."/>
            <person name="Miyauchi S."/>
            <person name="Thiergart T."/>
            <person name="Pickel B."/>
            <person name="Atanasova L."/>
            <person name="Karlsson M."/>
            <person name="Huettel B."/>
            <person name="Barry K.W."/>
            <person name="Haridas S."/>
            <person name="Chen C."/>
            <person name="Bauer D."/>
            <person name="Andreopoulos W."/>
            <person name="Pangilinan J."/>
            <person name="LaButti K."/>
            <person name="Riley R."/>
            <person name="Lipzen A."/>
            <person name="Clum A."/>
            <person name="Drula E."/>
            <person name="Henrissat B."/>
            <person name="Kohler A."/>
            <person name="Grigoriev I.V."/>
            <person name="Martin F.M."/>
            <person name="Hacquard S."/>
        </authorList>
    </citation>
    <scope>NUCLEOTIDE SEQUENCE</scope>
    <source>
        <strain evidence="1">FSSC 5 MPI-SDFR-AT-0091</strain>
    </source>
</reference>
<sequence length="434" mass="50446">MATSPARQPLTEDIIYHIGLCFLPEPWEKAPTPAEGGDFEMDMYCLRRLTYLSRATKRLLEPLLFRFVLLQTPQDVVHFYIDLIQIPRIQKYVRHLACVTRRRSPGNMLDLRVNRMLGGILDERIGGRENKLSLMKQGAAWEPFVNIFSGMEEAPEEHLGPYLKMRGDVDYMIRSILLSTTKLKTLVWHLDEFDRVETWVPRVLKSAVKSDHALLPDLEVMALNYHKVTRNDRYSHLQDFSWERGYWKNLRRLVFYDTDFDDGFGNMLYRAGRVGDLVPVEELIVRAKKGPDISSLEVFSAPAVSHHLLFRPLSEDTFRIFEKVKLLDISFGYFSPRNESGSVMLEAFVHWLGAPERLHLTGHPPPFKALARGTVHSRLKSIQVKEWKDEEDLEQDEMRQKAEDWWRSHSAVVPNLEEFVVQRIGESKVCITKP</sequence>
<dbReference type="OrthoDB" id="5058708at2759"/>
<evidence type="ECO:0000313" key="1">
    <source>
        <dbReference type="EMBL" id="KAH7264456.1"/>
    </source>
</evidence>
<comment type="caution">
    <text evidence="1">The sequence shown here is derived from an EMBL/GenBank/DDBJ whole genome shotgun (WGS) entry which is preliminary data.</text>
</comment>
<evidence type="ECO:0000313" key="2">
    <source>
        <dbReference type="Proteomes" id="UP000736672"/>
    </source>
</evidence>
<organism evidence="1 2">
    <name type="scientific">Fusarium solani</name>
    <name type="common">Filamentous fungus</name>
    <dbReference type="NCBI Taxonomy" id="169388"/>
    <lineage>
        <taxon>Eukaryota</taxon>
        <taxon>Fungi</taxon>
        <taxon>Dikarya</taxon>
        <taxon>Ascomycota</taxon>
        <taxon>Pezizomycotina</taxon>
        <taxon>Sordariomycetes</taxon>
        <taxon>Hypocreomycetidae</taxon>
        <taxon>Hypocreales</taxon>
        <taxon>Nectriaceae</taxon>
        <taxon>Fusarium</taxon>
        <taxon>Fusarium solani species complex</taxon>
    </lineage>
</organism>